<evidence type="ECO:0000256" key="3">
    <source>
        <dbReference type="ARBA" id="ARBA00022475"/>
    </source>
</evidence>
<dbReference type="STRING" id="3469.A0A4Y7I7A8"/>
<dbReference type="PROSITE" id="PS00108">
    <property type="entry name" value="PROTEIN_KINASE_ST"/>
    <property type="match status" value="1"/>
</dbReference>
<feature type="domain" description="Protein kinase" evidence="14">
    <location>
        <begin position="39"/>
        <end position="291"/>
    </location>
</feature>
<dbReference type="CDD" id="cd00028">
    <property type="entry name" value="B_lectin"/>
    <property type="match status" value="1"/>
</dbReference>
<keyword evidence="6" id="KW-0732">Signal</keyword>
<evidence type="ECO:0000259" key="15">
    <source>
        <dbReference type="PROSITE" id="PS50927"/>
    </source>
</evidence>
<dbReference type="InterPro" id="IPR021820">
    <property type="entry name" value="S-locus_recpt_kinase_C"/>
</dbReference>
<sequence length="572" mass="63803">MESSKDTHDIFGESTDQRALGDNPRVFRLEELAIATNNFSGDNKLGEGGFGPVYKGKLLDGQEIAVKRLSDGSIQGLEEFKNEVLVILKVQHRNLVKLLGCCVQGEEKMLIYEYLPNKSLDAFLFDSTKRELLDWKTRFQIIDGISRGVLYLHRDSRLTVIHRDLKVSNILLDEFFNPKIADFGRARIFGGNEHHANTARVVGTFGYMSPEYLLEGRFSEKSDVFSFGVLLLEVVSGEKITHFHHLELSLSLLGYAWQLWKESKMELFMDPMLLRESACKPDILRCIHVGLLCVQELAKDRPTMSTALSMLTNEITTLPDPEPPAFKERRVTSQSDSFPQGQESASVNNLTITNMEGQSTITPTQFITDSQTLTSSGEIFQLGFFSPVNSTNRYVGIWYNKIPVENIVWLANRDRPLKDSSGTLRIANDGNLVISDGRGTILWTTNVSNFAGRNSSVSALSDTGNLVFRLVDDNSTRGVLWQSFDNPTDTFLPLMKIGGSSLTGTKQELTSWKAESDPSVGIFSAALDLVDNIPQLVVSSNASKRLWQSGAWNSKIFIGMPRVGICIMMDSI</sequence>
<reference evidence="16 17" key="1">
    <citation type="journal article" date="2018" name="Science">
        <title>The opium poppy genome and morphinan production.</title>
        <authorList>
            <person name="Guo L."/>
            <person name="Winzer T."/>
            <person name="Yang X."/>
            <person name="Li Y."/>
            <person name="Ning Z."/>
            <person name="He Z."/>
            <person name="Teodor R."/>
            <person name="Lu Y."/>
            <person name="Bowser T.A."/>
            <person name="Graham I.A."/>
            <person name="Ye K."/>
        </authorList>
    </citation>
    <scope>NUCLEOTIDE SEQUENCE [LARGE SCALE GENOMIC DNA]</scope>
    <source>
        <strain evidence="17">cv. HN1</strain>
        <tissue evidence="16">Leaves</tissue>
    </source>
</reference>
<name>A0A4Y7I7A8_PAPSO</name>
<dbReference type="InterPro" id="IPR001480">
    <property type="entry name" value="Bulb-type_lectin_dom"/>
</dbReference>
<evidence type="ECO:0000256" key="1">
    <source>
        <dbReference type="ARBA" id="ARBA00004251"/>
    </source>
</evidence>
<evidence type="ECO:0000256" key="4">
    <source>
        <dbReference type="ARBA" id="ARBA00022527"/>
    </source>
</evidence>
<keyword evidence="8" id="KW-0418">Kinase</keyword>
<evidence type="ECO:0000256" key="10">
    <source>
        <dbReference type="ARBA" id="ARBA00023157"/>
    </source>
</evidence>
<keyword evidence="4" id="KW-0723">Serine/threonine-protein kinase</keyword>
<dbReference type="SMART" id="SM00220">
    <property type="entry name" value="S_TKc"/>
    <property type="match status" value="1"/>
</dbReference>
<dbReference type="EMBL" id="CM010715">
    <property type="protein sequence ID" value="RZC44817.1"/>
    <property type="molecule type" value="Genomic_DNA"/>
</dbReference>
<dbReference type="SUPFAM" id="SSF51110">
    <property type="entry name" value="alpha-D-mannose-specific plant lectins"/>
    <property type="match status" value="1"/>
</dbReference>
<evidence type="ECO:0000256" key="12">
    <source>
        <dbReference type="ARBA" id="ARBA00047899"/>
    </source>
</evidence>
<dbReference type="Proteomes" id="UP000316621">
    <property type="component" value="Chromosome 1"/>
</dbReference>
<comment type="subcellular location">
    <subcellularLocation>
        <location evidence="1">Cell membrane</location>
        <topology evidence="1">Single-pass type I membrane protein</topology>
    </subcellularLocation>
</comment>
<dbReference type="PANTHER" id="PTHR27002">
    <property type="entry name" value="RECEPTOR-LIKE SERINE/THREONINE-PROTEIN KINASE SD1-8"/>
    <property type="match status" value="1"/>
</dbReference>
<dbReference type="SMART" id="SM00108">
    <property type="entry name" value="B_lectin"/>
    <property type="match status" value="1"/>
</dbReference>
<evidence type="ECO:0000256" key="5">
    <source>
        <dbReference type="ARBA" id="ARBA00022679"/>
    </source>
</evidence>
<protein>
    <recommendedName>
        <fullName evidence="2">non-specific serine/threonine protein kinase</fullName>
        <ecNumber evidence="2">2.7.11.1</ecNumber>
    </recommendedName>
</protein>
<dbReference type="InterPro" id="IPR008271">
    <property type="entry name" value="Ser/Thr_kinase_AS"/>
</dbReference>
<comment type="catalytic activity">
    <reaction evidence="13">
        <text>L-seryl-[protein] + ATP = O-phospho-L-seryl-[protein] + ADP + H(+)</text>
        <dbReference type="Rhea" id="RHEA:17989"/>
        <dbReference type="Rhea" id="RHEA-COMP:9863"/>
        <dbReference type="Rhea" id="RHEA-COMP:11604"/>
        <dbReference type="ChEBI" id="CHEBI:15378"/>
        <dbReference type="ChEBI" id="CHEBI:29999"/>
        <dbReference type="ChEBI" id="CHEBI:30616"/>
        <dbReference type="ChEBI" id="CHEBI:83421"/>
        <dbReference type="ChEBI" id="CHEBI:456216"/>
        <dbReference type="EC" id="2.7.11.1"/>
    </reaction>
</comment>
<dbReference type="GO" id="GO:0005524">
    <property type="term" value="F:ATP binding"/>
    <property type="evidence" value="ECO:0007669"/>
    <property type="project" value="UniProtKB-KW"/>
</dbReference>
<keyword evidence="9" id="KW-0067">ATP-binding</keyword>
<evidence type="ECO:0000256" key="6">
    <source>
        <dbReference type="ARBA" id="ARBA00022729"/>
    </source>
</evidence>
<evidence type="ECO:0000256" key="13">
    <source>
        <dbReference type="ARBA" id="ARBA00048679"/>
    </source>
</evidence>
<dbReference type="EC" id="2.7.11.1" evidence="2"/>
<dbReference type="PROSITE" id="PS50927">
    <property type="entry name" value="BULB_LECTIN"/>
    <property type="match status" value="1"/>
</dbReference>
<dbReference type="InterPro" id="IPR000719">
    <property type="entry name" value="Prot_kinase_dom"/>
</dbReference>
<dbReference type="InterPro" id="IPR001245">
    <property type="entry name" value="Ser-Thr/Tyr_kinase_cat_dom"/>
</dbReference>
<keyword evidence="17" id="KW-1185">Reference proteome</keyword>
<dbReference type="Gene3D" id="3.30.200.20">
    <property type="entry name" value="Phosphorylase Kinase, domain 1"/>
    <property type="match status" value="1"/>
</dbReference>
<evidence type="ECO:0000256" key="11">
    <source>
        <dbReference type="ARBA" id="ARBA00023180"/>
    </source>
</evidence>
<dbReference type="CDD" id="cd14066">
    <property type="entry name" value="STKc_IRAK"/>
    <property type="match status" value="1"/>
</dbReference>
<dbReference type="Pfam" id="PF07714">
    <property type="entry name" value="PK_Tyr_Ser-Thr"/>
    <property type="match status" value="1"/>
</dbReference>
<feature type="domain" description="Bulb-type lectin" evidence="15">
    <location>
        <begin position="358"/>
        <end position="481"/>
    </location>
</feature>
<dbReference type="AlphaFoldDB" id="A0A4Y7I7A8"/>
<evidence type="ECO:0000256" key="7">
    <source>
        <dbReference type="ARBA" id="ARBA00022741"/>
    </source>
</evidence>
<dbReference type="SUPFAM" id="SSF56112">
    <property type="entry name" value="Protein kinase-like (PK-like)"/>
    <property type="match status" value="1"/>
</dbReference>
<evidence type="ECO:0000256" key="8">
    <source>
        <dbReference type="ARBA" id="ARBA00022777"/>
    </source>
</evidence>
<proteinExistence type="predicted"/>
<evidence type="ECO:0000259" key="14">
    <source>
        <dbReference type="PROSITE" id="PS50011"/>
    </source>
</evidence>
<dbReference type="PROSITE" id="PS50011">
    <property type="entry name" value="PROTEIN_KINASE_DOM"/>
    <property type="match status" value="1"/>
</dbReference>
<keyword evidence="3" id="KW-1003">Cell membrane</keyword>
<keyword evidence="10" id="KW-1015">Disulfide bond</keyword>
<dbReference type="FunFam" id="1.10.510.10:FF:000060">
    <property type="entry name" value="G-type lectin S-receptor-like serine/threonine-protein kinase"/>
    <property type="match status" value="1"/>
</dbReference>
<dbReference type="OMA" id="NEHHANT"/>
<dbReference type="GO" id="GO:0005886">
    <property type="term" value="C:plasma membrane"/>
    <property type="evidence" value="ECO:0007669"/>
    <property type="project" value="UniProtKB-SubCell"/>
</dbReference>
<dbReference type="Pfam" id="PF11883">
    <property type="entry name" value="DUF3403"/>
    <property type="match status" value="1"/>
</dbReference>
<dbReference type="InterPro" id="IPR011009">
    <property type="entry name" value="Kinase-like_dom_sf"/>
</dbReference>
<keyword evidence="7" id="KW-0547">Nucleotide-binding</keyword>
<gene>
    <name evidence="16" type="ORF">C5167_037770</name>
</gene>
<dbReference type="PANTHER" id="PTHR27002:SF1082">
    <property type="entry name" value="OS06G0693000 PROTEIN"/>
    <property type="match status" value="1"/>
</dbReference>
<comment type="catalytic activity">
    <reaction evidence="12">
        <text>L-threonyl-[protein] + ATP = O-phospho-L-threonyl-[protein] + ADP + H(+)</text>
        <dbReference type="Rhea" id="RHEA:46608"/>
        <dbReference type="Rhea" id="RHEA-COMP:11060"/>
        <dbReference type="Rhea" id="RHEA-COMP:11605"/>
        <dbReference type="ChEBI" id="CHEBI:15378"/>
        <dbReference type="ChEBI" id="CHEBI:30013"/>
        <dbReference type="ChEBI" id="CHEBI:30616"/>
        <dbReference type="ChEBI" id="CHEBI:61977"/>
        <dbReference type="ChEBI" id="CHEBI:456216"/>
        <dbReference type="EC" id="2.7.11.1"/>
    </reaction>
</comment>
<dbReference type="GO" id="GO:0004674">
    <property type="term" value="F:protein serine/threonine kinase activity"/>
    <property type="evidence" value="ECO:0007669"/>
    <property type="project" value="UniProtKB-KW"/>
</dbReference>
<evidence type="ECO:0000256" key="2">
    <source>
        <dbReference type="ARBA" id="ARBA00012513"/>
    </source>
</evidence>
<dbReference type="FunFam" id="3.30.200.20:FF:000195">
    <property type="entry name" value="G-type lectin S-receptor-like serine/threonine-protein kinase"/>
    <property type="match status" value="1"/>
</dbReference>
<evidence type="ECO:0000313" key="17">
    <source>
        <dbReference type="Proteomes" id="UP000316621"/>
    </source>
</evidence>
<keyword evidence="11" id="KW-0325">Glycoprotein</keyword>
<organism evidence="16 17">
    <name type="scientific">Papaver somniferum</name>
    <name type="common">Opium poppy</name>
    <dbReference type="NCBI Taxonomy" id="3469"/>
    <lineage>
        <taxon>Eukaryota</taxon>
        <taxon>Viridiplantae</taxon>
        <taxon>Streptophyta</taxon>
        <taxon>Embryophyta</taxon>
        <taxon>Tracheophyta</taxon>
        <taxon>Spermatophyta</taxon>
        <taxon>Magnoliopsida</taxon>
        <taxon>Ranunculales</taxon>
        <taxon>Papaveraceae</taxon>
        <taxon>Papaveroideae</taxon>
        <taxon>Papaver</taxon>
    </lineage>
</organism>
<keyword evidence="3" id="KW-0472">Membrane</keyword>
<dbReference type="Gene3D" id="1.10.510.10">
    <property type="entry name" value="Transferase(Phosphotransferase) domain 1"/>
    <property type="match status" value="1"/>
</dbReference>
<dbReference type="Gramene" id="RZC44817">
    <property type="protein sequence ID" value="RZC44817"/>
    <property type="gene ID" value="C5167_037770"/>
</dbReference>
<accession>A0A4Y7I7A8</accession>
<dbReference type="FunFam" id="2.90.10.10:FF:000001">
    <property type="entry name" value="G-type lectin S-receptor-like serine/threonine-protein kinase"/>
    <property type="match status" value="1"/>
</dbReference>
<evidence type="ECO:0000256" key="9">
    <source>
        <dbReference type="ARBA" id="ARBA00022840"/>
    </source>
</evidence>
<evidence type="ECO:0000313" key="16">
    <source>
        <dbReference type="EMBL" id="RZC44817.1"/>
    </source>
</evidence>
<keyword evidence="5" id="KW-0808">Transferase</keyword>
<dbReference type="Gene3D" id="2.90.10.10">
    <property type="entry name" value="Bulb-type lectin domain"/>
    <property type="match status" value="1"/>
</dbReference>
<dbReference type="Pfam" id="PF01453">
    <property type="entry name" value="B_lectin"/>
    <property type="match status" value="1"/>
</dbReference>
<dbReference type="InterPro" id="IPR036426">
    <property type="entry name" value="Bulb-type_lectin_dom_sf"/>
</dbReference>